<keyword evidence="1" id="KW-0694">RNA-binding</keyword>
<evidence type="ECO:0000313" key="4">
    <source>
        <dbReference type="Proteomes" id="UP000551758"/>
    </source>
</evidence>
<dbReference type="AlphaFoldDB" id="A0A7J7EUJ7"/>
<evidence type="ECO:0000256" key="2">
    <source>
        <dbReference type="SAM" id="MobiDB-lite"/>
    </source>
</evidence>
<feature type="compositionally biased region" description="Pro residues" evidence="2">
    <location>
        <begin position="53"/>
        <end position="62"/>
    </location>
</feature>
<feature type="compositionally biased region" description="Polar residues" evidence="2">
    <location>
        <begin position="237"/>
        <end position="247"/>
    </location>
</feature>
<feature type="compositionally biased region" description="Polar residues" evidence="2">
    <location>
        <begin position="70"/>
        <end position="80"/>
    </location>
</feature>
<dbReference type="GO" id="GO:0003723">
    <property type="term" value="F:RNA binding"/>
    <property type="evidence" value="ECO:0007669"/>
    <property type="project" value="UniProtKB-KW"/>
</dbReference>
<feature type="compositionally biased region" description="Basic and acidic residues" evidence="2">
    <location>
        <begin position="270"/>
        <end position="282"/>
    </location>
</feature>
<keyword evidence="4" id="KW-1185">Reference proteome</keyword>
<dbReference type="Proteomes" id="UP000551758">
    <property type="component" value="Unassembled WGS sequence"/>
</dbReference>
<organism evidence="3 4">
    <name type="scientific">Diceros bicornis minor</name>
    <name type="common">South-central black rhinoceros</name>
    <dbReference type="NCBI Taxonomy" id="77932"/>
    <lineage>
        <taxon>Eukaryota</taxon>
        <taxon>Metazoa</taxon>
        <taxon>Chordata</taxon>
        <taxon>Craniata</taxon>
        <taxon>Vertebrata</taxon>
        <taxon>Euteleostomi</taxon>
        <taxon>Mammalia</taxon>
        <taxon>Eutheria</taxon>
        <taxon>Laurasiatheria</taxon>
        <taxon>Perissodactyla</taxon>
        <taxon>Rhinocerotidae</taxon>
        <taxon>Diceros</taxon>
    </lineage>
</organism>
<dbReference type="PANTHER" id="PTHR13968:SF26">
    <property type="entry name" value="RRM DOMAIN-CONTAINING PROTEIN"/>
    <property type="match status" value="1"/>
</dbReference>
<dbReference type="PANTHER" id="PTHR13968">
    <property type="entry name" value="HETEROGENEOUS NUCLEAR RIBONUCLEOPROTEIN"/>
    <property type="match status" value="1"/>
</dbReference>
<evidence type="ECO:0000256" key="1">
    <source>
        <dbReference type="ARBA" id="ARBA00022884"/>
    </source>
</evidence>
<comment type="caution">
    <text evidence="3">The sequence shown here is derived from an EMBL/GenBank/DDBJ whole genome shotgun (WGS) entry which is preliminary data.</text>
</comment>
<reference evidence="3 4" key="1">
    <citation type="journal article" date="2020" name="Mol. Biol. Evol.">
        <title>Interspecific Gene Flow and the Evolution of Specialization in Black and White Rhinoceros.</title>
        <authorList>
            <person name="Moodley Y."/>
            <person name="Westbury M.V."/>
            <person name="Russo I.M."/>
            <person name="Gopalakrishnan S."/>
            <person name="Rakotoarivelo A."/>
            <person name="Olsen R.A."/>
            <person name="Prost S."/>
            <person name="Tunstall T."/>
            <person name="Ryder O.A."/>
            <person name="Dalen L."/>
            <person name="Bruford M.W."/>
        </authorList>
    </citation>
    <scope>NUCLEOTIDE SEQUENCE [LARGE SCALE GENOMIC DNA]</scope>
    <source>
        <strain evidence="3">SBR-YM</strain>
        <tissue evidence="3">Skin</tissue>
    </source>
</reference>
<protein>
    <submittedName>
        <fullName evidence="3">Uncharacterized protein</fullName>
    </submittedName>
</protein>
<sequence>MGLPPPESASLRFPGRLPRPPQARKPGRGWPEISLAGLGTPRDEEEGGVRMPSIPPWWPPKASPLHAFPSPSTRRLSQTKPEALAAVSPQSLPAQARTQSSLCPDPLNSSWAPVPWSACCSNYDLDYELYREDVPYRVYEYHRIPPLIKRVPVKIRRTHVGMGVKRSFSPHKVPRNSQLPPGQIKLQTKELHSIRGELSQIKAQVDHLLESLEHMDQQREQRPGTENSEENRGPGSKGSSSRTTEPQQEPGGQRAHPEAHSSEDSTDPEEAVKNHASDQEGG</sequence>
<feature type="non-terminal residue" evidence="3">
    <location>
        <position position="282"/>
    </location>
</feature>
<feature type="region of interest" description="Disordered" evidence="2">
    <location>
        <begin position="1"/>
        <end position="92"/>
    </location>
</feature>
<gene>
    <name evidence="3" type="ORF">HPG69_000101</name>
</gene>
<feature type="region of interest" description="Disordered" evidence="2">
    <location>
        <begin position="162"/>
        <end position="183"/>
    </location>
</feature>
<evidence type="ECO:0000313" key="3">
    <source>
        <dbReference type="EMBL" id="KAF5919502.1"/>
    </source>
</evidence>
<proteinExistence type="predicted"/>
<accession>A0A7J7EUJ7</accession>
<dbReference type="GO" id="GO:0005634">
    <property type="term" value="C:nucleus"/>
    <property type="evidence" value="ECO:0007669"/>
    <property type="project" value="TreeGrafter"/>
</dbReference>
<feature type="region of interest" description="Disordered" evidence="2">
    <location>
        <begin position="215"/>
        <end position="282"/>
    </location>
</feature>
<dbReference type="EMBL" id="JACDTQ010002243">
    <property type="protein sequence ID" value="KAF5919502.1"/>
    <property type="molecule type" value="Genomic_DNA"/>
</dbReference>
<name>A0A7J7EUJ7_DICBM</name>
<dbReference type="InterPro" id="IPR051186">
    <property type="entry name" value="RRM_HNRPC/RALY_subfam"/>
</dbReference>